<comment type="caution">
    <text evidence="1">The sequence shown here is derived from an EMBL/GenBank/DDBJ whole genome shotgun (WGS) entry which is preliminary data.</text>
</comment>
<protein>
    <submittedName>
        <fullName evidence="1">Uncharacterized protein</fullName>
    </submittedName>
</protein>
<proteinExistence type="predicted"/>
<keyword evidence="2" id="KW-1185">Reference proteome</keyword>
<dbReference type="EMBL" id="JAWRVE010000122">
    <property type="protein sequence ID" value="KAL1856363.1"/>
    <property type="molecule type" value="Genomic_DNA"/>
</dbReference>
<dbReference type="Proteomes" id="UP001583177">
    <property type="component" value="Unassembled WGS sequence"/>
</dbReference>
<evidence type="ECO:0000313" key="2">
    <source>
        <dbReference type="Proteomes" id="UP001583177"/>
    </source>
</evidence>
<evidence type="ECO:0000313" key="1">
    <source>
        <dbReference type="EMBL" id="KAL1856363.1"/>
    </source>
</evidence>
<gene>
    <name evidence="1" type="ORF">Daus18300_010735</name>
</gene>
<name>A0ABR3W946_9PEZI</name>
<reference evidence="1 2" key="1">
    <citation type="journal article" date="2024" name="IMA Fungus">
        <title>IMA Genome - F19 : A genome assembly and annotation guide to empower mycologists, including annotated draft genome sequences of Ceratocystis pirilliformis, Diaporthe australafricana, Fusarium ophioides, Paecilomyces lecythidis, and Sporothrix stenoceras.</title>
        <authorList>
            <person name="Aylward J."/>
            <person name="Wilson A.M."/>
            <person name="Visagie C.M."/>
            <person name="Spraker J."/>
            <person name="Barnes I."/>
            <person name="Buitendag C."/>
            <person name="Ceriani C."/>
            <person name="Del Mar Angel L."/>
            <person name="du Plessis D."/>
            <person name="Fuchs T."/>
            <person name="Gasser K."/>
            <person name="Kramer D."/>
            <person name="Li W."/>
            <person name="Munsamy K."/>
            <person name="Piso A."/>
            <person name="Price J.L."/>
            <person name="Sonnekus B."/>
            <person name="Thomas C."/>
            <person name="van der Nest A."/>
            <person name="van Dijk A."/>
            <person name="van Heerden A."/>
            <person name="van Vuuren N."/>
            <person name="Yilmaz N."/>
            <person name="Duong T.A."/>
            <person name="van der Merwe N.A."/>
            <person name="Wingfield M.J."/>
            <person name="Wingfield B.D."/>
        </authorList>
    </citation>
    <scope>NUCLEOTIDE SEQUENCE [LARGE SCALE GENOMIC DNA]</scope>
    <source>
        <strain evidence="1 2">CMW 18300</strain>
    </source>
</reference>
<sequence>MYEDGTITAYGERDCSPEVLIDEGLSGEQAIYYGPGQVHVIGILDIHRAGMKKDPDFASDAAIQSHLAMELVHQLPSGSQATVPNPFTAPGSWILCPTDEGLRKIAYVSSDVDRSQGIATASVTFNIAVPIADLDPDRTCPYNRIEGGPFTSIKGLAGGPALDPGQTAGGPDSLSSKWTFALCWRMHCSMNAGPFPETVGHARALGEIDPDLEVDEDVE</sequence>
<organism evidence="1 2">
    <name type="scientific">Diaporthe australafricana</name>
    <dbReference type="NCBI Taxonomy" id="127596"/>
    <lineage>
        <taxon>Eukaryota</taxon>
        <taxon>Fungi</taxon>
        <taxon>Dikarya</taxon>
        <taxon>Ascomycota</taxon>
        <taxon>Pezizomycotina</taxon>
        <taxon>Sordariomycetes</taxon>
        <taxon>Sordariomycetidae</taxon>
        <taxon>Diaporthales</taxon>
        <taxon>Diaporthaceae</taxon>
        <taxon>Diaporthe</taxon>
    </lineage>
</organism>
<accession>A0ABR3W946</accession>